<evidence type="ECO:0000313" key="2">
    <source>
        <dbReference type="EMBL" id="EHP48181.1"/>
    </source>
</evidence>
<dbReference type="eggNOG" id="ENOG50347QA">
    <property type="taxonomic scope" value="Bacteria"/>
</dbReference>
<evidence type="ECO:0000256" key="1">
    <source>
        <dbReference type="SAM" id="SignalP"/>
    </source>
</evidence>
<proteinExistence type="predicted"/>
<comment type="caution">
    <text evidence="2">The sequence shown here is derived from an EMBL/GenBank/DDBJ whole genome shotgun (WGS) entry which is preliminary data.</text>
</comment>
<dbReference type="HOGENOM" id="CLU_1376938_0_0_10"/>
<dbReference type="PATRIC" id="fig|742817.3.peg.1333"/>
<evidence type="ECO:0008006" key="4">
    <source>
        <dbReference type="Google" id="ProtNLM"/>
    </source>
</evidence>
<dbReference type="RefSeq" id="WP_009136403.1">
    <property type="nucleotide sequence ID" value="NZ_JH594596.1"/>
</dbReference>
<feature type="chain" id="PRO_5003548913" description="DUF4398 domain-containing protein" evidence="1">
    <location>
        <begin position="21"/>
        <end position="198"/>
    </location>
</feature>
<dbReference type="AlphaFoldDB" id="H1DG69"/>
<protein>
    <recommendedName>
        <fullName evidence="4">DUF4398 domain-containing protein</fullName>
    </recommendedName>
</protein>
<organism evidence="2 3">
    <name type="scientific">Odoribacter laneus YIT 12061</name>
    <dbReference type="NCBI Taxonomy" id="742817"/>
    <lineage>
        <taxon>Bacteria</taxon>
        <taxon>Pseudomonadati</taxon>
        <taxon>Bacteroidota</taxon>
        <taxon>Bacteroidia</taxon>
        <taxon>Bacteroidales</taxon>
        <taxon>Odoribacteraceae</taxon>
        <taxon>Odoribacter</taxon>
    </lineage>
</organism>
<dbReference type="Proteomes" id="UP000004892">
    <property type="component" value="Unassembled WGS sequence"/>
</dbReference>
<dbReference type="STRING" id="742817.HMPREF9449_01255"/>
<dbReference type="EMBL" id="ADMC01000018">
    <property type="protein sequence ID" value="EHP48181.1"/>
    <property type="molecule type" value="Genomic_DNA"/>
</dbReference>
<feature type="signal peptide" evidence="1">
    <location>
        <begin position="1"/>
        <end position="20"/>
    </location>
</feature>
<evidence type="ECO:0000313" key="3">
    <source>
        <dbReference type="Proteomes" id="UP000004892"/>
    </source>
</evidence>
<sequence length="198" mass="21629">MKNRLFLVFAMVMMAILASGCGKMPQESIRAAKSAVDAAKNAQADIYMASEYKALEDSLNVMMQKIEAENSKFMKDFGEVKTQLEALTVQAEKVTTAVPAKKEAVKTEAETMVTTIKDNLAATRTLLAKAPRGKEGRAAITQITGELNVIETRVKEVEAALREDINYAEALDRLNAAQKSVTDINTELTEAIAKKKGR</sequence>
<keyword evidence="1" id="KW-0732">Signal</keyword>
<name>H1DG69_9BACT</name>
<gene>
    <name evidence="2" type="ORF">HMPREF9449_01255</name>
</gene>
<dbReference type="PROSITE" id="PS51257">
    <property type="entry name" value="PROKAR_LIPOPROTEIN"/>
    <property type="match status" value="1"/>
</dbReference>
<reference evidence="2 3" key="1">
    <citation type="submission" date="2012-01" db="EMBL/GenBank/DDBJ databases">
        <title>The Genome Sequence of Odoribacter laneus YIT 12061.</title>
        <authorList>
            <consortium name="The Broad Institute Genome Sequencing Platform"/>
            <person name="Earl A."/>
            <person name="Ward D."/>
            <person name="Feldgarden M."/>
            <person name="Gevers D."/>
            <person name="Morotomi M."/>
            <person name="Young S.K."/>
            <person name="Zeng Q."/>
            <person name="Gargeya S."/>
            <person name="Fitzgerald M."/>
            <person name="Haas B."/>
            <person name="Abouelleil A."/>
            <person name="Alvarado L."/>
            <person name="Arachchi H.M."/>
            <person name="Berlin A."/>
            <person name="Chapman S.B."/>
            <person name="Gearin G."/>
            <person name="Goldberg J."/>
            <person name="Griggs A."/>
            <person name="Gujja S."/>
            <person name="Hansen M."/>
            <person name="Heiman D."/>
            <person name="Howarth C."/>
            <person name="Larimer J."/>
            <person name="Lui A."/>
            <person name="MacDonald P.J.P."/>
            <person name="McCowen C."/>
            <person name="Montmayeur A."/>
            <person name="Murphy C."/>
            <person name="Neiman D."/>
            <person name="Pearson M."/>
            <person name="Priest M."/>
            <person name="Roberts A."/>
            <person name="Saif S."/>
            <person name="Shea T."/>
            <person name="Sisk P."/>
            <person name="Stolte C."/>
            <person name="Sykes S."/>
            <person name="Wortman J."/>
            <person name="Nusbaum C."/>
            <person name="Birren B."/>
        </authorList>
    </citation>
    <scope>NUCLEOTIDE SEQUENCE [LARGE SCALE GENOMIC DNA]</scope>
    <source>
        <strain evidence="2 3">YIT 12061</strain>
    </source>
</reference>
<accession>H1DG69</accession>
<keyword evidence="3" id="KW-1185">Reference proteome</keyword>
<dbReference type="GeneID" id="98068834"/>